<dbReference type="RefSeq" id="XP_004255771.1">
    <property type="nucleotide sequence ID" value="XM_004255723.1"/>
</dbReference>
<sequence>MDKRVTSLVIVATLMLLMVPLVLFLLGKDRYSFTITQMDIPNDTQLNFFSKNSRACEELKKIGKSERFSVHCNGVVDAPLPGNYNIVFNEETLSPMLHVDSTRTLVFDSNKVDVLLRLLQKMFPVYQPKVIHSREVNNWCFTMSSNTQIEQGNITKVIQKLQEFFPLHYRFSELTDKQHSSELEYPDMNCLYRFSLELSNEQSDLEIENYKGKGPLNEPEKSLIGYFRYIFEIPSLSGETVTLNYSKSSGFLSFEMDNILRQLSIEQVTTSISLIKSFVEITSEEKFVPIPQSLAVKASDVSERVARITAEKDLKTKFELSQELVKDAHSVAYSEDFFAILFFPIEHKIACLLPLFGPVTLLFAKTLFQTYT</sequence>
<dbReference type="KEGG" id="eiv:EIN_492690"/>
<dbReference type="GO" id="GO:0042765">
    <property type="term" value="C:GPI-anchor transamidase complex"/>
    <property type="evidence" value="ECO:0007669"/>
    <property type="project" value="InterPro"/>
</dbReference>
<keyword evidence="1" id="KW-0472">Membrane</keyword>
<organism evidence="2 3">
    <name type="scientific">Entamoeba invadens IP1</name>
    <dbReference type="NCBI Taxonomy" id="370355"/>
    <lineage>
        <taxon>Eukaryota</taxon>
        <taxon>Amoebozoa</taxon>
        <taxon>Evosea</taxon>
        <taxon>Archamoebae</taxon>
        <taxon>Mastigamoebida</taxon>
        <taxon>Entamoebidae</taxon>
        <taxon>Entamoeba</taxon>
    </lineage>
</organism>
<keyword evidence="1" id="KW-0812">Transmembrane</keyword>
<evidence type="ECO:0008006" key="4">
    <source>
        <dbReference type="Google" id="ProtNLM"/>
    </source>
</evidence>
<feature type="transmembrane region" description="Helical" evidence="1">
    <location>
        <begin position="6"/>
        <end position="26"/>
    </location>
</feature>
<dbReference type="GeneID" id="14887965"/>
<name>A0A0A1U4A5_ENTIV</name>
<proteinExistence type="predicted"/>
<dbReference type="GO" id="GO:0016255">
    <property type="term" value="P:attachment of GPI anchor to protein"/>
    <property type="evidence" value="ECO:0007669"/>
    <property type="project" value="InterPro"/>
</dbReference>
<keyword evidence="3" id="KW-1185">Reference proteome</keyword>
<dbReference type="Proteomes" id="UP000014680">
    <property type="component" value="Unassembled WGS sequence"/>
</dbReference>
<dbReference type="OrthoDB" id="28748at2759"/>
<dbReference type="GO" id="GO:0006506">
    <property type="term" value="P:GPI anchor biosynthetic process"/>
    <property type="evidence" value="ECO:0007669"/>
    <property type="project" value="UniProtKB-UniPathway"/>
</dbReference>
<dbReference type="OMA" id="FISTEVP"/>
<reference evidence="2 3" key="1">
    <citation type="submission" date="2012-10" db="EMBL/GenBank/DDBJ databases">
        <authorList>
            <person name="Zafar N."/>
            <person name="Inman J."/>
            <person name="Hall N."/>
            <person name="Lorenzi H."/>
            <person name="Caler E."/>
        </authorList>
    </citation>
    <scope>NUCLEOTIDE SEQUENCE [LARGE SCALE GENOMIC DNA]</scope>
    <source>
        <strain evidence="2 3">IP1</strain>
    </source>
</reference>
<evidence type="ECO:0000256" key="1">
    <source>
        <dbReference type="SAM" id="Phobius"/>
    </source>
</evidence>
<dbReference type="InterPro" id="IPR019540">
    <property type="entry name" value="PtdIno-glycan_biosynth_class_S"/>
</dbReference>
<dbReference type="VEuPathDB" id="AmoebaDB:EIN_492690"/>
<protein>
    <recommendedName>
        <fullName evidence="4">GPI transamidase component PIG-S</fullName>
    </recommendedName>
</protein>
<evidence type="ECO:0000313" key="2">
    <source>
        <dbReference type="EMBL" id="ELP89000.1"/>
    </source>
</evidence>
<accession>A0A0A1U4A5</accession>
<evidence type="ECO:0000313" key="3">
    <source>
        <dbReference type="Proteomes" id="UP000014680"/>
    </source>
</evidence>
<gene>
    <name evidence="2" type="ORF">EIN_492690</name>
</gene>
<dbReference type="Pfam" id="PF10510">
    <property type="entry name" value="PIG-S"/>
    <property type="match status" value="1"/>
</dbReference>
<dbReference type="UniPathway" id="UPA00196"/>
<dbReference type="AlphaFoldDB" id="A0A0A1U4A5"/>
<keyword evidence="1" id="KW-1133">Transmembrane helix</keyword>
<dbReference type="EMBL" id="KB206684">
    <property type="protein sequence ID" value="ELP89000.1"/>
    <property type="molecule type" value="Genomic_DNA"/>
</dbReference>